<dbReference type="PANTHER" id="PTHR24027:SF442">
    <property type="entry name" value="PROTOCADHERIN-15 ISOFORM X1"/>
    <property type="match status" value="1"/>
</dbReference>
<dbReference type="Pfam" id="PF00028">
    <property type="entry name" value="Cadherin"/>
    <property type="match status" value="1"/>
</dbReference>
<gene>
    <name evidence="7" type="ORF">GRJ2_001717400</name>
</gene>
<proteinExistence type="predicted"/>
<dbReference type="PROSITE" id="PS50268">
    <property type="entry name" value="CADHERIN_2"/>
    <property type="match status" value="1"/>
</dbReference>
<evidence type="ECO:0000259" key="6">
    <source>
        <dbReference type="PROSITE" id="PS50268"/>
    </source>
</evidence>
<dbReference type="GO" id="GO:0016020">
    <property type="term" value="C:membrane"/>
    <property type="evidence" value="ECO:0007669"/>
    <property type="project" value="UniProtKB-SubCell"/>
</dbReference>
<evidence type="ECO:0000313" key="8">
    <source>
        <dbReference type="Proteomes" id="UP001623348"/>
    </source>
</evidence>
<accession>A0ABC9X4A6</accession>
<keyword evidence="8" id="KW-1185">Reference proteome</keyword>
<dbReference type="SMART" id="SM00112">
    <property type="entry name" value="CA"/>
    <property type="match status" value="1"/>
</dbReference>
<comment type="caution">
    <text evidence="7">The sequence shown here is derived from an EMBL/GenBank/DDBJ whole genome shotgun (WGS) entry which is preliminary data.</text>
</comment>
<dbReference type="InterPro" id="IPR015919">
    <property type="entry name" value="Cadherin-like_sf"/>
</dbReference>
<sequence length="125" mass="13925">MDMNDYSPVFSKKLYRGMVAPDAVKGTVITTVSAEDQDPPGTPASRVRYKVDVVQFPYSASIFDVDENSGRVVTRVNLNEEPSTVFKLVVIAYDDGDPVKFNTTTVEIAVLQPSVIPRFTQDEYR</sequence>
<evidence type="ECO:0000256" key="2">
    <source>
        <dbReference type="ARBA" id="ARBA00022737"/>
    </source>
</evidence>
<comment type="subcellular location">
    <subcellularLocation>
        <location evidence="1">Membrane</location>
    </subcellularLocation>
</comment>
<dbReference type="FunFam" id="2.60.40.60:FF:000056">
    <property type="entry name" value="protocadherin-15 isoform X1"/>
    <property type="match status" value="1"/>
</dbReference>
<feature type="domain" description="Cadherin" evidence="6">
    <location>
        <begin position="11"/>
        <end position="119"/>
    </location>
</feature>
<evidence type="ECO:0000313" key="7">
    <source>
        <dbReference type="EMBL" id="GAB0192521.1"/>
    </source>
</evidence>
<protein>
    <submittedName>
        <fullName evidence="7">Protocadherin-15</fullName>
    </submittedName>
</protein>
<dbReference type="Proteomes" id="UP001623348">
    <property type="component" value="Unassembled WGS sequence"/>
</dbReference>
<evidence type="ECO:0000256" key="3">
    <source>
        <dbReference type="ARBA" id="ARBA00022837"/>
    </source>
</evidence>
<dbReference type="SUPFAM" id="SSF49313">
    <property type="entry name" value="Cadherin-like"/>
    <property type="match status" value="1"/>
</dbReference>
<name>A0ABC9X4A6_GRUJA</name>
<reference evidence="7 8" key="1">
    <citation type="submission" date="2024-06" db="EMBL/GenBank/DDBJ databases">
        <title>The draft genome of Grus japonensis, version 3.</title>
        <authorList>
            <person name="Nabeshima K."/>
            <person name="Suzuki S."/>
            <person name="Onuma M."/>
        </authorList>
    </citation>
    <scope>NUCLEOTIDE SEQUENCE [LARGE SCALE GENOMIC DNA]</scope>
    <source>
        <strain evidence="7 8">451A</strain>
    </source>
</reference>
<keyword evidence="2" id="KW-0677">Repeat</keyword>
<dbReference type="Gene3D" id="2.60.40.60">
    <property type="entry name" value="Cadherins"/>
    <property type="match status" value="1"/>
</dbReference>
<evidence type="ECO:0000256" key="4">
    <source>
        <dbReference type="ARBA" id="ARBA00023136"/>
    </source>
</evidence>
<dbReference type="GO" id="GO:0005509">
    <property type="term" value="F:calcium ion binding"/>
    <property type="evidence" value="ECO:0007669"/>
    <property type="project" value="UniProtKB-UniRule"/>
</dbReference>
<dbReference type="EMBL" id="BAAFJT010000007">
    <property type="protein sequence ID" value="GAB0192521.1"/>
    <property type="molecule type" value="Genomic_DNA"/>
</dbReference>
<evidence type="ECO:0000256" key="1">
    <source>
        <dbReference type="ARBA" id="ARBA00004370"/>
    </source>
</evidence>
<dbReference type="InterPro" id="IPR039808">
    <property type="entry name" value="Cadherin"/>
</dbReference>
<dbReference type="AlphaFoldDB" id="A0ABC9X4A6"/>
<dbReference type="PANTHER" id="PTHR24027">
    <property type="entry name" value="CADHERIN-23"/>
    <property type="match status" value="1"/>
</dbReference>
<dbReference type="CDD" id="cd11304">
    <property type="entry name" value="Cadherin_repeat"/>
    <property type="match status" value="1"/>
</dbReference>
<dbReference type="InterPro" id="IPR002126">
    <property type="entry name" value="Cadherin-like_dom"/>
</dbReference>
<organism evidence="7 8">
    <name type="scientific">Grus japonensis</name>
    <name type="common">Japanese crane</name>
    <name type="synonym">Red-crowned crane</name>
    <dbReference type="NCBI Taxonomy" id="30415"/>
    <lineage>
        <taxon>Eukaryota</taxon>
        <taxon>Metazoa</taxon>
        <taxon>Chordata</taxon>
        <taxon>Craniata</taxon>
        <taxon>Vertebrata</taxon>
        <taxon>Euteleostomi</taxon>
        <taxon>Archelosauria</taxon>
        <taxon>Archosauria</taxon>
        <taxon>Dinosauria</taxon>
        <taxon>Saurischia</taxon>
        <taxon>Theropoda</taxon>
        <taxon>Coelurosauria</taxon>
        <taxon>Aves</taxon>
        <taxon>Neognathae</taxon>
        <taxon>Neoaves</taxon>
        <taxon>Gruiformes</taxon>
        <taxon>Gruidae</taxon>
        <taxon>Grus</taxon>
    </lineage>
</organism>
<keyword evidence="3 5" id="KW-0106">Calcium</keyword>
<keyword evidence="4" id="KW-0472">Membrane</keyword>
<evidence type="ECO:0000256" key="5">
    <source>
        <dbReference type="PROSITE-ProRule" id="PRU00043"/>
    </source>
</evidence>
<dbReference type="PRINTS" id="PR00205">
    <property type="entry name" value="CADHERIN"/>
</dbReference>